<dbReference type="SUPFAM" id="SSF47413">
    <property type="entry name" value="lambda repressor-like DNA-binding domains"/>
    <property type="match status" value="1"/>
</dbReference>
<dbReference type="EMBL" id="RZOA01000031">
    <property type="protein sequence ID" value="KAA8821252.1"/>
    <property type="molecule type" value="Genomic_DNA"/>
</dbReference>
<evidence type="ECO:0000313" key="5">
    <source>
        <dbReference type="Proteomes" id="UP000374630"/>
    </source>
</evidence>
<reference evidence="4 5" key="1">
    <citation type="journal article" date="2019" name="Syst. Appl. Microbiol.">
        <title>Characterization of Bifidobacterium species in feaces of the Egyptian fruit bat: Description of B. vespertilionis sp. nov. and B. rousetti sp. nov.</title>
        <authorList>
            <person name="Modesto M."/>
            <person name="Satti M."/>
            <person name="Watanabe K."/>
            <person name="Puglisi E."/>
            <person name="Morelli L."/>
            <person name="Huang C.-H."/>
            <person name="Liou J.-S."/>
            <person name="Miyashita M."/>
            <person name="Tamura T."/>
            <person name="Saito S."/>
            <person name="Mori K."/>
            <person name="Huang L."/>
            <person name="Sciavilla P."/>
            <person name="Sandri C."/>
            <person name="Spiezio C."/>
            <person name="Vitali F."/>
            <person name="Cavalieri D."/>
            <person name="Perpetuini G."/>
            <person name="Tofalo R."/>
            <person name="Bonetti A."/>
            <person name="Arita M."/>
            <person name="Mattarelli P."/>
        </authorList>
    </citation>
    <scope>NUCLEOTIDE SEQUENCE [LARGE SCALE GENOMIC DNA]</scope>
    <source>
        <strain evidence="2 5">RST16</strain>
        <strain evidence="3 4">RST8</strain>
    </source>
</reference>
<proteinExistence type="predicted"/>
<evidence type="ECO:0000313" key="2">
    <source>
        <dbReference type="EMBL" id="KAA8821185.1"/>
    </source>
</evidence>
<dbReference type="SMART" id="SM00530">
    <property type="entry name" value="HTH_XRE"/>
    <property type="match status" value="1"/>
</dbReference>
<dbReference type="OrthoDB" id="5471988at2"/>
<dbReference type="InterPro" id="IPR001387">
    <property type="entry name" value="Cro/C1-type_HTH"/>
</dbReference>
<dbReference type="GO" id="GO:0003677">
    <property type="term" value="F:DNA binding"/>
    <property type="evidence" value="ECO:0007669"/>
    <property type="project" value="InterPro"/>
</dbReference>
<accession>A0A5J5DX13</accession>
<name>A0A5J5DX13_9BIFI</name>
<gene>
    <name evidence="3" type="ORF">EM848_11160</name>
    <name evidence="2" type="ORF">EMO90_04610</name>
</gene>
<organism evidence="3 4">
    <name type="scientific">Bifidobacterium vespertilionis</name>
    <dbReference type="NCBI Taxonomy" id="2562524"/>
    <lineage>
        <taxon>Bacteria</taxon>
        <taxon>Bacillati</taxon>
        <taxon>Actinomycetota</taxon>
        <taxon>Actinomycetes</taxon>
        <taxon>Bifidobacteriales</taxon>
        <taxon>Bifidobacteriaceae</taxon>
        <taxon>Bifidobacterium</taxon>
    </lineage>
</organism>
<dbReference type="InterPro" id="IPR010982">
    <property type="entry name" value="Lambda_DNA-bd_dom_sf"/>
</dbReference>
<keyword evidence="5" id="KW-1185">Reference proteome</keyword>
<dbReference type="RefSeq" id="WP_150355008.1">
    <property type="nucleotide sequence ID" value="NZ_RZOA01000031.1"/>
</dbReference>
<dbReference type="CDD" id="cd00093">
    <property type="entry name" value="HTH_XRE"/>
    <property type="match status" value="1"/>
</dbReference>
<dbReference type="PROSITE" id="PS50943">
    <property type="entry name" value="HTH_CROC1"/>
    <property type="match status" value="1"/>
</dbReference>
<comment type="caution">
    <text evidence="3">The sequence shown here is derived from an EMBL/GenBank/DDBJ whole genome shotgun (WGS) entry which is preliminary data.</text>
</comment>
<evidence type="ECO:0000259" key="1">
    <source>
        <dbReference type="PROSITE" id="PS50943"/>
    </source>
</evidence>
<dbReference type="Proteomes" id="UP000345527">
    <property type="component" value="Unassembled WGS sequence"/>
</dbReference>
<dbReference type="Gene3D" id="1.10.260.40">
    <property type="entry name" value="lambda repressor-like DNA-binding domains"/>
    <property type="match status" value="1"/>
</dbReference>
<dbReference type="Pfam" id="PF01381">
    <property type="entry name" value="HTH_3"/>
    <property type="match status" value="1"/>
</dbReference>
<sequence length="96" mass="10856">MPGDVLASIAQRVARRRKEHGMTQADLARKAGVSLGSLRRFEQRHEISLNSLVCIAFALQCEQDFDALFAQPHYNTIDDVIKATKAAEKEERQHHN</sequence>
<dbReference type="Proteomes" id="UP000374630">
    <property type="component" value="Unassembled WGS sequence"/>
</dbReference>
<dbReference type="EMBL" id="RZNZ01000005">
    <property type="protein sequence ID" value="KAA8821185.1"/>
    <property type="molecule type" value="Genomic_DNA"/>
</dbReference>
<evidence type="ECO:0000313" key="3">
    <source>
        <dbReference type="EMBL" id="KAA8821252.1"/>
    </source>
</evidence>
<feature type="domain" description="HTH cro/C1-type" evidence="1">
    <location>
        <begin position="13"/>
        <end position="68"/>
    </location>
</feature>
<evidence type="ECO:0000313" key="4">
    <source>
        <dbReference type="Proteomes" id="UP000345527"/>
    </source>
</evidence>
<dbReference type="AlphaFoldDB" id="A0A5J5DX13"/>
<protein>
    <submittedName>
        <fullName evidence="3">XRE family transcriptional regulator</fullName>
    </submittedName>
</protein>